<name>A0A7W5H572_9BACT</name>
<dbReference type="RefSeq" id="WP_184303210.1">
    <property type="nucleotide sequence ID" value="NZ_JACHXU010000003.1"/>
</dbReference>
<dbReference type="EMBL" id="JACHXU010000003">
    <property type="protein sequence ID" value="MBB3205536.1"/>
    <property type="molecule type" value="Genomic_DNA"/>
</dbReference>
<reference evidence="1 2" key="1">
    <citation type="submission" date="2020-08" db="EMBL/GenBank/DDBJ databases">
        <title>Genomic Encyclopedia of Type Strains, Phase III (KMG-III): the genomes of soil and plant-associated and newly described type strains.</title>
        <authorList>
            <person name="Whitman W."/>
        </authorList>
    </citation>
    <scope>NUCLEOTIDE SEQUENCE [LARGE SCALE GENOMIC DNA]</scope>
    <source>
        <strain evidence="1 2">CECT 8075</strain>
    </source>
</reference>
<dbReference type="Proteomes" id="UP000536179">
    <property type="component" value="Unassembled WGS sequence"/>
</dbReference>
<comment type="caution">
    <text evidence="1">The sequence shown here is derived from an EMBL/GenBank/DDBJ whole genome shotgun (WGS) entry which is preliminary data.</text>
</comment>
<sequence length="138" mass="14098">MSAEVVLGLDAVLTIDGAEIKNVKDLTVNLEKAEADASTRANNGWRATVGTLKDASIEFTVLNKNGDTSFGMLQGLWSSGTPCDVGISDAGGALTLTCEVMNFNVNQNLEEVVSADVTLKPTQSSSGGGMNVGSGSGA</sequence>
<organism evidence="1 2">
    <name type="scientific">Aporhodopirellula rubra</name>
    <dbReference type="NCBI Taxonomy" id="980271"/>
    <lineage>
        <taxon>Bacteria</taxon>
        <taxon>Pseudomonadati</taxon>
        <taxon>Planctomycetota</taxon>
        <taxon>Planctomycetia</taxon>
        <taxon>Pirellulales</taxon>
        <taxon>Pirellulaceae</taxon>
        <taxon>Aporhodopirellula</taxon>
    </lineage>
</organism>
<evidence type="ECO:0000313" key="1">
    <source>
        <dbReference type="EMBL" id="MBB3205536.1"/>
    </source>
</evidence>
<gene>
    <name evidence="1" type="ORF">FHS27_001336</name>
</gene>
<evidence type="ECO:0000313" key="2">
    <source>
        <dbReference type="Proteomes" id="UP000536179"/>
    </source>
</evidence>
<proteinExistence type="predicted"/>
<accession>A0A7W5H572</accession>
<keyword evidence="2" id="KW-1185">Reference proteome</keyword>
<dbReference type="AlphaFoldDB" id="A0A7W5H572"/>
<protein>
    <submittedName>
        <fullName evidence="1">Uncharacterized protein</fullName>
    </submittedName>
</protein>